<evidence type="ECO:0000256" key="2">
    <source>
        <dbReference type="ARBA" id="ARBA00012438"/>
    </source>
</evidence>
<evidence type="ECO:0000259" key="12">
    <source>
        <dbReference type="PROSITE" id="PS50894"/>
    </source>
</evidence>
<evidence type="ECO:0000259" key="10">
    <source>
        <dbReference type="PROSITE" id="PS50109"/>
    </source>
</evidence>
<keyword evidence="4" id="KW-0808">Transferase</keyword>
<dbReference type="Gene3D" id="3.30.565.10">
    <property type="entry name" value="Histidine kinase-like ATPase, C-terminal domain"/>
    <property type="match status" value="1"/>
</dbReference>
<evidence type="ECO:0000256" key="1">
    <source>
        <dbReference type="ARBA" id="ARBA00000085"/>
    </source>
</evidence>
<evidence type="ECO:0000259" key="11">
    <source>
        <dbReference type="PROSITE" id="PS50110"/>
    </source>
</evidence>
<proteinExistence type="predicted"/>
<dbReference type="PROSITE" id="PS50894">
    <property type="entry name" value="HPT"/>
    <property type="match status" value="1"/>
</dbReference>
<feature type="modified residue" description="Phosphohistidine" evidence="7">
    <location>
        <position position="62"/>
    </location>
</feature>
<dbReference type="GO" id="GO:0000160">
    <property type="term" value="P:phosphorelay signal transduction system"/>
    <property type="evidence" value="ECO:0007669"/>
    <property type="project" value="UniProtKB-KW"/>
</dbReference>
<comment type="catalytic activity">
    <reaction evidence="1">
        <text>ATP + protein L-histidine = ADP + protein N-phospho-L-histidine.</text>
        <dbReference type="EC" id="2.7.13.3"/>
    </reaction>
</comment>
<feature type="domain" description="Histidine kinase" evidence="10">
    <location>
        <begin position="655"/>
        <end position="790"/>
    </location>
</feature>
<dbReference type="SUPFAM" id="SSF55874">
    <property type="entry name" value="ATPase domain of HSP90 chaperone/DNA topoisomerase II/histidine kinase"/>
    <property type="match status" value="1"/>
</dbReference>
<dbReference type="SMART" id="SM00387">
    <property type="entry name" value="HATPase_c"/>
    <property type="match status" value="1"/>
</dbReference>
<evidence type="ECO:0000256" key="6">
    <source>
        <dbReference type="ARBA" id="ARBA00023012"/>
    </source>
</evidence>
<dbReference type="SUPFAM" id="SSF50341">
    <property type="entry name" value="CheW-like"/>
    <property type="match status" value="1"/>
</dbReference>
<feature type="domain" description="Response regulatory" evidence="11">
    <location>
        <begin position="967"/>
        <end position="1082"/>
    </location>
</feature>
<dbReference type="InterPro" id="IPR003594">
    <property type="entry name" value="HATPase_dom"/>
</dbReference>
<feature type="domain" description="HPt" evidence="12">
    <location>
        <begin position="16"/>
        <end position="122"/>
    </location>
</feature>
<keyword evidence="14" id="KW-1185">Reference proteome</keyword>
<reference evidence="13 14" key="1">
    <citation type="journal article" date="2015" name="Genome Announc.">
        <title>Draft Genome Sequence of Filamentous Marine Cyanobacterium Lyngbya confervoides Strain BDU141951.</title>
        <authorList>
            <person name="Chandrababunaidu M.M."/>
            <person name="Sen D."/>
            <person name="Tripathy S."/>
        </authorList>
    </citation>
    <scope>NUCLEOTIDE SEQUENCE [LARGE SCALE GENOMIC DNA]</scope>
    <source>
        <strain evidence="13 14">BDU141951</strain>
    </source>
</reference>
<dbReference type="InterPro" id="IPR011006">
    <property type="entry name" value="CheY-like_superfamily"/>
</dbReference>
<dbReference type="InterPro" id="IPR005467">
    <property type="entry name" value="His_kinase_dom"/>
</dbReference>
<dbReference type="AlphaFoldDB" id="A0ABD4T8V3"/>
<evidence type="ECO:0000256" key="5">
    <source>
        <dbReference type="ARBA" id="ARBA00022777"/>
    </source>
</evidence>
<dbReference type="SUPFAM" id="SSF52172">
    <property type="entry name" value="CheY-like"/>
    <property type="match status" value="1"/>
</dbReference>
<dbReference type="InterPro" id="IPR036641">
    <property type="entry name" value="HPT_dom_sf"/>
</dbReference>
<accession>A0ABD4T8V3</accession>
<gene>
    <name evidence="13" type="ORF">QQ91_0019075</name>
</gene>
<dbReference type="Gene3D" id="2.30.30.40">
    <property type="entry name" value="SH3 Domains"/>
    <property type="match status" value="1"/>
</dbReference>
<dbReference type="RefSeq" id="WP_166277469.1">
    <property type="nucleotide sequence ID" value="NZ_JTHE03000106.1"/>
</dbReference>
<evidence type="ECO:0000256" key="7">
    <source>
        <dbReference type="PROSITE-ProRule" id="PRU00110"/>
    </source>
</evidence>
<dbReference type="EMBL" id="JTHE03000106">
    <property type="protein sequence ID" value="MCM1984930.1"/>
    <property type="molecule type" value="Genomic_DNA"/>
</dbReference>
<evidence type="ECO:0000256" key="4">
    <source>
        <dbReference type="ARBA" id="ARBA00022679"/>
    </source>
</evidence>
<dbReference type="InterPro" id="IPR036890">
    <property type="entry name" value="HATPase_C_sf"/>
</dbReference>
<keyword evidence="6" id="KW-0902">Two-component regulatory system</keyword>
<keyword evidence="5" id="KW-0418">Kinase</keyword>
<dbReference type="PRINTS" id="PR00344">
    <property type="entry name" value="BCTRLSENSOR"/>
</dbReference>
<feature type="modified residue" description="4-aspartylphosphate" evidence="8">
    <location>
        <position position="1017"/>
    </location>
</feature>
<dbReference type="SUPFAM" id="SSF47226">
    <property type="entry name" value="Histidine-containing phosphotransfer domain, HPT domain"/>
    <property type="match status" value="1"/>
</dbReference>
<dbReference type="PROSITE" id="PS50109">
    <property type="entry name" value="HIS_KIN"/>
    <property type="match status" value="1"/>
</dbReference>
<dbReference type="PANTHER" id="PTHR43395:SF8">
    <property type="entry name" value="HISTIDINE KINASE"/>
    <property type="match status" value="1"/>
</dbReference>
<dbReference type="GO" id="GO:0004673">
    <property type="term" value="F:protein histidine kinase activity"/>
    <property type="evidence" value="ECO:0007669"/>
    <property type="project" value="UniProtKB-EC"/>
</dbReference>
<feature type="region of interest" description="Disordered" evidence="9">
    <location>
        <begin position="416"/>
        <end position="435"/>
    </location>
</feature>
<evidence type="ECO:0000256" key="8">
    <source>
        <dbReference type="PROSITE-ProRule" id="PRU00169"/>
    </source>
</evidence>
<dbReference type="SMART" id="SM00448">
    <property type="entry name" value="REC"/>
    <property type="match status" value="1"/>
</dbReference>
<dbReference type="InterPro" id="IPR036061">
    <property type="entry name" value="CheW-like_dom_sf"/>
</dbReference>
<evidence type="ECO:0000313" key="14">
    <source>
        <dbReference type="Proteomes" id="UP000031561"/>
    </source>
</evidence>
<dbReference type="Pfam" id="PF02518">
    <property type="entry name" value="HATPase_c"/>
    <property type="match status" value="1"/>
</dbReference>
<comment type="caution">
    <text evidence="13">The sequence shown here is derived from an EMBL/GenBank/DDBJ whole genome shotgun (WGS) entry which is preliminary data.</text>
</comment>
<evidence type="ECO:0000256" key="3">
    <source>
        <dbReference type="ARBA" id="ARBA00022553"/>
    </source>
</evidence>
<name>A0ABD4T8V3_9CYAN</name>
<dbReference type="Proteomes" id="UP000031561">
    <property type="component" value="Unassembled WGS sequence"/>
</dbReference>
<keyword evidence="3 8" id="KW-0597">Phosphoprotein</keyword>
<dbReference type="InterPro" id="IPR001789">
    <property type="entry name" value="Sig_transdc_resp-reg_receiver"/>
</dbReference>
<dbReference type="InterPro" id="IPR051315">
    <property type="entry name" value="Bact_Chemotaxis_CheA"/>
</dbReference>
<organism evidence="13 14">
    <name type="scientific">Lyngbya confervoides BDU141951</name>
    <dbReference type="NCBI Taxonomy" id="1574623"/>
    <lineage>
        <taxon>Bacteria</taxon>
        <taxon>Bacillati</taxon>
        <taxon>Cyanobacteriota</taxon>
        <taxon>Cyanophyceae</taxon>
        <taxon>Oscillatoriophycideae</taxon>
        <taxon>Oscillatoriales</taxon>
        <taxon>Microcoleaceae</taxon>
        <taxon>Lyngbya</taxon>
    </lineage>
</organism>
<dbReference type="InterPro" id="IPR008207">
    <property type="entry name" value="Sig_transdc_His_kin_Hpt_dom"/>
</dbReference>
<dbReference type="EC" id="2.7.13.3" evidence="2"/>
<dbReference type="PANTHER" id="PTHR43395">
    <property type="entry name" value="SENSOR HISTIDINE KINASE CHEA"/>
    <property type="match status" value="1"/>
</dbReference>
<dbReference type="FunFam" id="3.30.565.10:FF:000016">
    <property type="entry name" value="Chemotaxis protein CheA, putative"/>
    <property type="match status" value="1"/>
</dbReference>
<dbReference type="Pfam" id="PF00072">
    <property type="entry name" value="Response_reg"/>
    <property type="match status" value="1"/>
</dbReference>
<sequence length="1087" mass="117926">MPDFIPAADVEINLAEEALQQELRSMFEVDTQTYLQSYLHLTQNLTPHRWREDIQEIYRSIHTIKGGAVTVGADAVLATTTQLEDLLSDLRYLQTAPELADGKLSRILAEAGEVVTSSLLLSNHEGQAALQTSLDRLQQLHDQVKQLYLEQVDEHQQLCQDFANQGFDLMVLDLEMAVEQLPEVGGVPGNLADIATQVLAGLAGVGKNLEMGSGWQQLLEPLYQLLLESDAPIWRSRCQTFLPLLKQCALAAGDLSEAAQEALSNANLVTTPPAESPLGADLEMFDLWEADLASTEAPAAPWDLDLPENVEAAQDSAAAALTDDPSGEFDWIVALAEEALTLTEEPGLSETSDPDEENLISLAEPALEESTLWKDGQLLEAALQQFEGSSLPLASPDQGVSDPQDPAMLEPETILADPATPGLTQQASGDTKPDEDLPEWVIEPAAPAMPAPAVAQTPERALAQPASASKLPQIPVPLERLDRSAQTLVDILLSARSAQGRYQSLYQQIANMVQLAEESAGYITQLRALQDDYALMRDLRQTSNQQGPKVETYRNGYTAINRLLENSLRLGELGAEAASIAQQTRQEFEHLDLNIKALQHSIEESRLVSFKSVAFRLRAVVRDLINRMGKPATLIIQGESQTLDAGTVQALEPALLHLIRNAYDHGLDSPQERVQAGKTDDPTLTLSLQRQGNHYLLSLTDNGRGIDRQKISAIAQKKGLPLTDTTSDAQLLAVLCQSGFSSQENVSAVSGRGVGMDVVLHQVRDLGGSLTLTTRLGQGTTFDLKVPVPHLLVPCLVAKAGERTFAIPMDNIQTMQLWDETCEMTPVTENTAAPWRRVSAGEPEPMLPLLQYWQAQYPPASMSAEKMDTLICLRIPNPASSSSSGALWLVIDDLIEELELLINPIPSPLAPPAGLMGTTVLPTGEVIAVIEAQQLATLLLSSAADQLTLAAEAQGSGAVPQASASNLILVVDDAALLRRRLEVSLMNYGYQVHTCRDGLEAWNWLQANGQPGLMITDIEMPQMDGFTLVDHCRKAAMVFPILVSSSRLSEEWSKEALRVGATAYLTKGFSTTELIDRVSALMNPVAS</sequence>
<evidence type="ECO:0000313" key="13">
    <source>
        <dbReference type="EMBL" id="MCM1984930.1"/>
    </source>
</evidence>
<evidence type="ECO:0000256" key="9">
    <source>
        <dbReference type="SAM" id="MobiDB-lite"/>
    </source>
</evidence>
<dbReference type="Gene3D" id="1.20.120.160">
    <property type="entry name" value="HPT domain"/>
    <property type="match status" value="1"/>
</dbReference>
<protein>
    <recommendedName>
        <fullName evidence="2">histidine kinase</fullName>
        <ecNumber evidence="2">2.7.13.3</ecNumber>
    </recommendedName>
</protein>
<dbReference type="CDD" id="cd00088">
    <property type="entry name" value="HPT"/>
    <property type="match status" value="1"/>
</dbReference>
<dbReference type="InterPro" id="IPR004358">
    <property type="entry name" value="Sig_transdc_His_kin-like_C"/>
</dbReference>
<dbReference type="Gene3D" id="3.40.50.2300">
    <property type="match status" value="1"/>
</dbReference>
<dbReference type="PROSITE" id="PS50110">
    <property type="entry name" value="RESPONSE_REGULATORY"/>
    <property type="match status" value="1"/>
</dbReference>
<dbReference type="Pfam" id="PF01627">
    <property type="entry name" value="Hpt"/>
    <property type="match status" value="1"/>
</dbReference>